<keyword evidence="1" id="KW-0472">Membrane</keyword>
<dbReference type="KEGG" id="req:REQ_16680"/>
<sequence length="274" mass="29681">MQTSDRVQQPAEWPRTSFSLRVMGAIAALATIGCGAVSIGVLGGIDGRPMVLRYGLAYGGLVLLVAAFGVLTRWPRSGSTVRYAAAEVGAATEIRQSRGVWAMLVAMTACCAVLTAGPAIDIYLSAETSGVPGATVVFGVLGALFGSFLVLVVLRRVRPGSVLLTPDGVRHRGWSFDSYLPWESVAGVKAAYSDHRMVLLIGFANAQWTRRYTTPIWRIDKLPPVPMIELDCRKFAMDDVLLLHFIRFYADNPAMRGELGAVAARDRFALRDFT</sequence>
<feature type="transmembrane region" description="Helical" evidence="1">
    <location>
        <begin position="20"/>
        <end position="45"/>
    </location>
</feature>
<proteinExistence type="predicted"/>
<evidence type="ECO:0000313" key="3">
    <source>
        <dbReference type="Proteomes" id="UP000006892"/>
    </source>
</evidence>
<reference evidence="2" key="1">
    <citation type="journal article" date="2010" name="PLoS Genet.">
        <title>The genome of a pathogenic rhodococcus: cooptive virulence underpinned by key gene acquisitions.</title>
        <authorList>
            <person name="Letek M."/>
            <person name="Gonzalez P."/>
            <person name="Macarthur I."/>
            <person name="Rodriguez H."/>
            <person name="Freeman T.C."/>
            <person name="Valero-Rello A."/>
            <person name="Blanco M."/>
            <person name="Buckley T."/>
            <person name="Cherevach I."/>
            <person name="Fahey R."/>
            <person name="Hapeshi A."/>
            <person name="Holdstock J."/>
            <person name="Leadon D."/>
            <person name="Navas J."/>
            <person name="Ocampo A."/>
            <person name="Quail M.A."/>
            <person name="Sanders M."/>
            <person name="Scortti M.M."/>
            <person name="Prescott J.F."/>
            <person name="Fogarty U."/>
            <person name="Meijer W.G."/>
            <person name="Parkhill J."/>
            <person name="Bentley S.D."/>
            <person name="Vazquez-Boland J.A."/>
        </authorList>
    </citation>
    <scope>NUCLEOTIDE SEQUENCE [LARGE SCALE GENOMIC DNA]</scope>
    <source>
        <strain evidence="2 3">103S</strain>
    </source>
</reference>
<keyword evidence="1" id="KW-1133">Transmembrane helix</keyword>
<dbReference type="AlphaFoldDB" id="A0A3S5Y5B9"/>
<feature type="transmembrane region" description="Helical" evidence="1">
    <location>
        <begin position="132"/>
        <end position="154"/>
    </location>
</feature>
<keyword evidence="1" id="KW-0812">Transmembrane</keyword>
<organism evidence="2">
    <name type="scientific">Rhodococcus hoagii (strain 103S)</name>
    <name type="common">Rhodococcus equi</name>
    <dbReference type="NCBI Taxonomy" id="685727"/>
    <lineage>
        <taxon>Bacteria</taxon>
        <taxon>Bacillati</taxon>
        <taxon>Actinomycetota</taxon>
        <taxon>Actinomycetes</taxon>
        <taxon>Mycobacteriales</taxon>
        <taxon>Nocardiaceae</taxon>
        <taxon>Prescottella</taxon>
    </lineage>
</organism>
<feature type="transmembrane region" description="Helical" evidence="1">
    <location>
        <begin position="100"/>
        <end position="120"/>
    </location>
</feature>
<protein>
    <submittedName>
        <fullName evidence="2">Integral membrane protein</fullName>
    </submittedName>
</protein>
<feature type="transmembrane region" description="Helical" evidence="1">
    <location>
        <begin position="51"/>
        <end position="72"/>
    </location>
</feature>
<dbReference type="Proteomes" id="UP001154400">
    <property type="component" value="Chromosome"/>
</dbReference>
<gene>
    <name evidence="2" type="ordered locus">REQ_16680</name>
</gene>
<accession>A0A3S5Y5B9</accession>
<evidence type="ECO:0000313" key="2">
    <source>
        <dbReference type="EMBL" id="CBH47740.1"/>
    </source>
</evidence>
<name>A0A3S5Y5B9_RHOH1</name>
<evidence type="ECO:0000256" key="1">
    <source>
        <dbReference type="SAM" id="Phobius"/>
    </source>
</evidence>
<dbReference type="EMBL" id="FN563149">
    <property type="protein sequence ID" value="CBH47740.1"/>
    <property type="molecule type" value="Genomic_DNA"/>
</dbReference>
<dbReference type="PROSITE" id="PS51257">
    <property type="entry name" value="PROKAR_LIPOPROTEIN"/>
    <property type="match status" value="1"/>
</dbReference>